<evidence type="ECO:0000313" key="2">
    <source>
        <dbReference type="EMBL" id="RKD25777.1"/>
    </source>
</evidence>
<sequence>MGVLLFIAGFIGILVSSILLFVDLINKRRLRYKVVSLALSFGLIGLAYLNFSVENPKETKAQPTVTELEPETLPWASDEEPDEETLALQKELRKVIHDAFGSWNGFNGRDTILQLDYNSERKSAFIRVFGKDGLTTNLIKRTIWQDAHDVLKKVKLMNGVEAVDFQIVLPLKADNGDIAHEIVMKMTFSAKAFAAIDWGDFPFEKMPQAADVYWVHRALD</sequence>
<dbReference type="RefSeq" id="WP_120188453.1">
    <property type="nucleotide sequence ID" value="NZ_MCHY01000006.1"/>
</dbReference>
<accession>A0A419SND3</accession>
<keyword evidence="1" id="KW-0812">Transmembrane</keyword>
<dbReference type="Proteomes" id="UP000284219">
    <property type="component" value="Unassembled WGS sequence"/>
</dbReference>
<comment type="caution">
    <text evidence="2">The sequence shown here is derived from an EMBL/GenBank/DDBJ whole genome shotgun (WGS) entry which is preliminary data.</text>
</comment>
<dbReference type="EMBL" id="MCHY01000006">
    <property type="protein sequence ID" value="RKD25777.1"/>
    <property type="molecule type" value="Genomic_DNA"/>
</dbReference>
<reference evidence="2 3" key="1">
    <citation type="submission" date="2016-08" db="EMBL/GenBank/DDBJ databases">
        <title>Novel Firmicute Genomes.</title>
        <authorList>
            <person name="Poppleton D.I."/>
            <person name="Gribaldo S."/>
        </authorList>
    </citation>
    <scope>NUCLEOTIDE SEQUENCE [LARGE SCALE GENOMIC DNA]</scope>
    <source>
        <strain evidence="2 3">RAOx-1</strain>
    </source>
</reference>
<keyword evidence="1" id="KW-0472">Membrane</keyword>
<feature type="transmembrane region" description="Helical" evidence="1">
    <location>
        <begin position="6"/>
        <end position="25"/>
    </location>
</feature>
<keyword evidence="3" id="KW-1185">Reference proteome</keyword>
<organism evidence="2 3">
    <name type="scientific">Ammoniphilus oxalaticus</name>
    <dbReference type="NCBI Taxonomy" id="66863"/>
    <lineage>
        <taxon>Bacteria</taxon>
        <taxon>Bacillati</taxon>
        <taxon>Bacillota</taxon>
        <taxon>Bacilli</taxon>
        <taxon>Bacillales</taxon>
        <taxon>Paenibacillaceae</taxon>
        <taxon>Aneurinibacillus group</taxon>
        <taxon>Ammoniphilus</taxon>
    </lineage>
</organism>
<dbReference type="AlphaFoldDB" id="A0A419SND3"/>
<proteinExistence type="predicted"/>
<gene>
    <name evidence="2" type="ORF">BEP19_02220</name>
</gene>
<feature type="transmembrane region" description="Helical" evidence="1">
    <location>
        <begin position="32"/>
        <end position="51"/>
    </location>
</feature>
<name>A0A419SND3_9BACL</name>
<evidence type="ECO:0000313" key="3">
    <source>
        <dbReference type="Proteomes" id="UP000284219"/>
    </source>
</evidence>
<protein>
    <submittedName>
        <fullName evidence="2">Uncharacterized protein</fullName>
    </submittedName>
</protein>
<keyword evidence="1" id="KW-1133">Transmembrane helix</keyword>
<evidence type="ECO:0000256" key="1">
    <source>
        <dbReference type="SAM" id="Phobius"/>
    </source>
</evidence>